<dbReference type="Proteomes" id="UP000005268">
    <property type="component" value="Chromosome"/>
</dbReference>
<proteinExistence type="predicted"/>
<dbReference type="KEGG" id="ppi:YSA_00121"/>
<reference evidence="1 2" key="1">
    <citation type="journal article" date="2012" name="J. Bacteriol.">
        <title>Complete Genome Sequence of the Naphthalene-Degrading Pseudomonas putida Strain ND6.</title>
        <authorList>
            <person name="Li S."/>
            <person name="Zhao H."/>
            <person name="Li Y."/>
            <person name="Niu S."/>
            <person name="Cai B."/>
        </authorList>
    </citation>
    <scope>NUCLEOTIDE SEQUENCE [LARGE SCALE GENOMIC DNA]</scope>
    <source>
        <strain evidence="1 2">ND6</strain>
    </source>
</reference>
<protein>
    <submittedName>
        <fullName evidence="1">Uncharacterized protein</fullName>
    </submittedName>
</protein>
<sequence>MCRFFVGLTTVFQRLRTLRGQKTMSAIASGAAWCGEEVSVCSTDSVTGPLRSTRLPLQQARQ</sequence>
<organism evidence="1 2">
    <name type="scientific">Pseudomonas putida ND6</name>
    <dbReference type="NCBI Taxonomy" id="231023"/>
    <lineage>
        <taxon>Bacteria</taxon>
        <taxon>Pseudomonadati</taxon>
        <taxon>Pseudomonadota</taxon>
        <taxon>Gammaproteobacteria</taxon>
        <taxon>Pseudomonadales</taxon>
        <taxon>Pseudomonadaceae</taxon>
        <taxon>Pseudomonas</taxon>
    </lineage>
</organism>
<accession>I3UMX3</accession>
<dbReference type="AlphaFoldDB" id="I3UMX3"/>
<evidence type="ECO:0000313" key="2">
    <source>
        <dbReference type="Proteomes" id="UP000005268"/>
    </source>
</evidence>
<gene>
    <name evidence="1" type="ORF">YSA_00121</name>
</gene>
<dbReference type="HOGENOM" id="CLU_2900835_0_0_6"/>
<dbReference type="EMBL" id="CP003588">
    <property type="protein sequence ID" value="AFK66844.1"/>
    <property type="molecule type" value="Genomic_DNA"/>
</dbReference>
<evidence type="ECO:0000313" key="1">
    <source>
        <dbReference type="EMBL" id="AFK66844.1"/>
    </source>
</evidence>
<name>I3UMX3_PSEPU</name>